<dbReference type="RefSeq" id="WP_094518223.1">
    <property type="nucleotide sequence ID" value="NZ_RKMG01000007.1"/>
</dbReference>
<reference evidence="2 3" key="1">
    <citation type="submission" date="2018-11" db="EMBL/GenBank/DDBJ databases">
        <title>Aerococcus sp. SJQ22, whole genome shotgun sequence.</title>
        <authorList>
            <person name="Sun L."/>
            <person name="Gao X."/>
            <person name="Chen W."/>
            <person name="Huang K."/>
        </authorList>
    </citation>
    <scope>NUCLEOTIDE SEQUENCE [LARGE SCALE GENOMIC DNA]</scope>
    <source>
        <strain evidence="2 3">SJQ22</strain>
    </source>
</reference>
<evidence type="ECO:0000313" key="3">
    <source>
        <dbReference type="Proteomes" id="UP000273977"/>
    </source>
</evidence>
<keyword evidence="1" id="KW-1133">Transmembrane helix</keyword>
<evidence type="ECO:0000256" key="1">
    <source>
        <dbReference type="SAM" id="Phobius"/>
    </source>
</evidence>
<organism evidence="2 3">
    <name type="scientific">Aerococcus agrisoli</name>
    <dbReference type="NCBI Taxonomy" id="2487350"/>
    <lineage>
        <taxon>Bacteria</taxon>
        <taxon>Bacillati</taxon>
        <taxon>Bacillota</taxon>
        <taxon>Bacilli</taxon>
        <taxon>Lactobacillales</taxon>
        <taxon>Aerococcaceae</taxon>
        <taxon>Aerococcus</taxon>
    </lineage>
</organism>
<dbReference type="OrthoDB" id="2135908at2"/>
<sequence length="63" mass="6806">MSRYTVGIIFALLCIAVNIYIIWKGQTPDGMTAAQQARLKLIGGVLLLLAFIALTFGPQLGLQ</sequence>
<dbReference type="Proteomes" id="UP000273977">
    <property type="component" value="Unassembled WGS sequence"/>
</dbReference>
<proteinExistence type="predicted"/>
<keyword evidence="1" id="KW-0812">Transmembrane</keyword>
<feature type="transmembrane region" description="Helical" evidence="1">
    <location>
        <begin position="44"/>
        <end position="62"/>
    </location>
</feature>
<accession>A0A3N4GDY5</accession>
<feature type="transmembrane region" description="Helical" evidence="1">
    <location>
        <begin position="6"/>
        <end position="23"/>
    </location>
</feature>
<comment type="caution">
    <text evidence="2">The sequence shown here is derived from an EMBL/GenBank/DDBJ whole genome shotgun (WGS) entry which is preliminary data.</text>
</comment>
<name>A0A3N4GDY5_9LACT</name>
<evidence type="ECO:0000313" key="2">
    <source>
        <dbReference type="EMBL" id="RPA60932.1"/>
    </source>
</evidence>
<gene>
    <name evidence="2" type="ORF">EF384_03515</name>
</gene>
<dbReference type="EMBL" id="RKMG01000007">
    <property type="protein sequence ID" value="RPA60932.1"/>
    <property type="molecule type" value="Genomic_DNA"/>
</dbReference>
<dbReference type="AlphaFoldDB" id="A0A3N4GDY5"/>
<protein>
    <submittedName>
        <fullName evidence="2">Uncharacterized protein</fullName>
    </submittedName>
</protein>
<keyword evidence="1" id="KW-0472">Membrane</keyword>
<keyword evidence="3" id="KW-1185">Reference proteome</keyword>